<keyword evidence="3 5" id="KW-0378">Hydrolase</keyword>
<organism evidence="8">
    <name type="scientific">Theileria annulata</name>
    <dbReference type="NCBI Taxonomy" id="5874"/>
    <lineage>
        <taxon>Eukaryota</taxon>
        <taxon>Sar</taxon>
        <taxon>Alveolata</taxon>
        <taxon>Apicomplexa</taxon>
        <taxon>Aconoidasida</taxon>
        <taxon>Piroplasmida</taxon>
        <taxon>Theileriidae</taxon>
        <taxon>Theileria</taxon>
    </lineage>
</organism>
<evidence type="ECO:0000256" key="3">
    <source>
        <dbReference type="ARBA" id="ARBA00022801"/>
    </source>
</evidence>
<dbReference type="GO" id="GO:0046081">
    <property type="term" value="P:dUTP catabolic process"/>
    <property type="evidence" value="ECO:0007669"/>
    <property type="project" value="UniProtKB-UniRule"/>
</dbReference>
<dbReference type="InterPro" id="IPR036157">
    <property type="entry name" value="dUTPase-like_sf"/>
</dbReference>
<keyword evidence="5" id="KW-0460">Magnesium</keyword>
<dbReference type="Gene3D" id="2.70.40.10">
    <property type="match status" value="1"/>
</dbReference>
<comment type="catalytic activity">
    <reaction evidence="5">
        <text>dUTP + H2O = dUMP + diphosphate + H(+)</text>
        <dbReference type="Rhea" id="RHEA:10248"/>
        <dbReference type="ChEBI" id="CHEBI:15377"/>
        <dbReference type="ChEBI" id="CHEBI:15378"/>
        <dbReference type="ChEBI" id="CHEBI:33019"/>
        <dbReference type="ChEBI" id="CHEBI:61555"/>
        <dbReference type="ChEBI" id="CHEBI:246422"/>
        <dbReference type="EC" id="3.6.1.23"/>
    </reaction>
</comment>
<keyword evidence="4 5" id="KW-0546">Nucleotide metabolism</keyword>
<evidence type="ECO:0000313" key="8">
    <source>
        <dbReference type="EMBL" id="SVP89716.1"/>
    </source>
</evidence>
<keyword evidence="5" id="KW-0479">Metal-binding</keyword>
<dbReference type="UniPathway" id="UPA00610">
    <property type="reaction ID" value="UER00666"/>
</dbReference>
<dbReference type="PANTHER" id="PTHR11241">
    <property type="entry name" value="DEOXYURIDINE 5'-TRIPHOSPHATE NUCLEOTIDOHYDROLASE"/>
    <property type="match status" value="1"/>
</dbReference>
<dbReference type="Pfam" id="PF00692">
    <property type="entry name" value="dUTPase"/>
    <property type="match status" value="1"/>
</dbReference>
<dbReference type="EMBL" id="UIVS01000001">
    <property type="protein sequence ID" value="SVP89716.1"/>
    <property type="molecule type" value="Genomic_DNA"/>
</dbReference>
<reference evidence="8" key="1">
    <citation type="submission" date="2018-07" db="EMBL/GenBank/DDBJ databases">
        <authorList>
            <person name="Quirk P.G."/>
            <person name="Krulwich T.A."/>
        </authorList>
    </citation>
    <scope>NUCLEOTIDE SEQUENCE</scope>
    <source>
        <strain evidence="8">Anand</strain>
    </source>
</reference>
<dbReference type="PANTHER" id="PTHR11241:SF0">
    <property type="entry name" value="DEOXYURIDINE 5'-TRIPHOSPHATE NUCLEOTIDOHYDROLASE"/>
    <property type="match status" value="1"/>
</dbReference>
<dbReference type="GO" id="GO:0004170">
    <property type="term" value="F:dUTP diphosphatase activity"/>
    <property type="evidence" value="ECO:0007669"/>
    <property type="project" value="UniProtKB-UniRule"/>
</dbReference>
<proteinExistence type="inferred from homology"/>
<comment type="cofactor">
    <cofactor evidence="5">
        <name>Mg(2+)</name>
        <dbReference type="ChEBI" id="CHEBI:18420"/>
    </cofactor>
</comment>
<feature type="domain" description="dUTPase-like" evidence="6">
    <location>
        <begin position="72"/>
        <end position="202"/>
    </location>
</feature>
<dbReference type="GO" id="GO:0000287">
    <property type="term" value="F:magnesium ion binding"/>
    <property type="evidence" value="ECO:0007669"/>
    <property type="project" value="UniProtKB-UniRule"/>
</dbReference>
<dbReference type="InterPro" id="IPR029054">
    <property type="entry name" value="dUTPase-like"/>
</dbReference>
<evidence type="ECO:0000256" key="5">
    <source>
        <dbReference type="RuleBase" id="RU367024"/>
    </source>
</evidence>
<dbReference type="GO" id="GO:0006226">
    <property type="term" value="P:dUMP biosynthetic process"/>
    <property type="evidence" value="ECO:0007669"/>
    <property type="project" value="UniProtKB-UniRule"/>
</dbReference>
<evidence type="ECO:0000256" key="2">
    <source>
        <dbReference type="ARBA" id="ARBA00006581"/>
    </source>
</evidence>
<name>A0A3B0N3V2_THEAN</name>
<dbReference type="SUPFAM" id="SSF51283">
    <property type="entry name" value="dUTPase-like"/>
    <property type="match status" value="1"/>
</dbReference>
<protein>
    <recommendedName>
        <fullName evidence="5">Deoxyuridine 5'-triphosphate nucleotidohydrolase</fullName>
        <shortName evidence="5">dUTPase</shortName>
        <ecNumber evidence="5">3.6.1.23</ecNumber>
    </recommendedName>
    <alternativeName>
        <fullName evidence="5">dUTP pyrophosphatase</fullName>
    </alternativeName>
</protein>
<evidence type="ECO:0000259" key="6">
    <source>
        <dbReference type="Pfam" id="PF00692"/>
    </source>
</evidence>
<comment type="similarity">
    <text evidence="2 5">Belongs to the dUTPase family.</text>
</comment>
<evidence type="ECO:0000256" key="1">
    <source>
        <dbReference type="ARBA" id="ARBA00005142"/>
    </source>
</evidence>
<dbReference type="CDD" id="cd07557">
    <property type="entry name" value="trimeric_dUTPase"/>
    <property type="match status" value="1"/>
</dbReference>
<comment type="function">
    <text evidence="5">Involved in nucleotide metabolism via production of dUMP, the immediate precursor of thymidine nucleotides, and decreases the intracellular concentration of dUTP so that uracil cannot be incorporated into DNA.</text>
</comment>
<evidence type="ECO:0000256" key="4">
    <source>
        <dbReference type="ARBA" id="ARBA00023080"/>
    </source>
</evidence>
<accession>A0A3B0N3V2</accession>
<evidence type="ECO:0000313" key="7">
    <source>
        <dbReference type="EMBL" id="SVP88558.1"/>
    </source>
</evidence>
<dbReference type="EC" id="3.6.1.23" evidence="5"/>
<dbReference type="AlphaFoldDB" id="A0A3B0N3V2"/>
<comment type="pathway">
    <text evidence="1 5">Pyrimidine metabolism; dUMP biosynthesis; dUMP from dCTP (dUTP route): step 2/2.</text>
</comment>
<dbReference type="EMBL" id="UIVT01000001">
    <property type="protein sequence ID" value="SVP88558.1"/>
    <property type="molecule type" value="Genomic_DNA"/>
</dbReference>
<gene>
    <name evidence="7" type="ORF">TAT_000041700</name>
    <name evidence="8" type="ORF">TAV_000041300</name>
</gene>
<dbReference type="InterPro" id="IPR008181">
    <property type="entry name" value="dUTPase"/>
</dbReference>
<dbReference type="InterPro" id="IPR033704">
    <property type="entry name" value="dUTPase_trimeric"/>
</dbReference>
<dbReference type="VEuPathDB" id="PiroplasmaDB:TA20975"/>
<sequence>MRLINRITLDVCNLLENKCVFPLNPILSISRFPKIKRVGFYSPCLIKRMMHVLLKPNNDEVKALYQNHKSFYEGDCGLDLFCVEDQTVEAHDTSIINLGIRVSAFKKLEDGRPAKSVGWLMFPRSSMAKTPLRLSNSVGVIDPQFRGELRLSLDNIKDFPYTVKKGDRLVQMVSYDGEPITFEVVDELDETQRGSKGFGSTGR</sequence>